<keyword evidence="6 8" id="KW-1133">Transmembrane helix</keyword>
<dbReference type="Proteomes" id="UP000000739">
    <property type="component" value="Chromosome"/>
</dbReference>
<dbReference type="Pfam" id="PF07690">
    <property type="entry name" value="MFS_1"/>
    <property type="match status" value="1"/>
</dbReference>
<dbReference type="PROSITE" id="PS50850">
    <property type="entry name" value="MFS"/>
    <property type="match status" value="1"/>
</dbReference>
<keyword evidence="5 8" id="KW-0812">Transmembrane</keyword>
<feature type="transmembrane region" description="Helical" evidence="8">
    <location>
        <begin position="143"/>
        <end position="164"/>
    </location>
</feature>
<feature type="transmembrane region" description="Helical" evidence="8">
    <location>
        <begin position="449"/>
        <end position="470"/>
    </location>
</feature>
<feature type="transmembrane region" description="Helical" evidence="8">
    <location>
        <begin position="365"/>
        <end position="388"/>
    </location>
</feature>
<evidence type="ECO:0000256" key="6">
    <source>
        <dbReference type="ARBA" id="ARBA00022989"/>
    </source>
</evidence>
<accession>B8FIL7</accession>
<keyword evidence="3" id="KW-0813">Transport</keyword>
<dbReference type="PANTHER" id="PTHR42718">
    <property type="entry name" value="MAJOR FACILITATOR SUPERFAMILY MULTIDRUG TRANSPORTER MFSC"/>
    <property type="match status" value="1"/>
</dbReference>
<evidence type="ECO:0000256" key="5">
    <source>
        <dbReference type="ARBA" id="ARBA00022692"/>
    </source>
</evidence>
<dbReference type="InterPro" id="IPR020846">
    <property type="entry name" value="MFS_dom"/>
</dbReference>
<dbReference type="HOGENOM" id="CLU_000960_28_3_7"/>
<feature type="transmembrane region" description="Helical" evidence="8">
    <location>
        <begin position="409"/>
        <end position="429"/>
    </location>
</feature>
<feature type="transmembrane region" description="Helical" evidence="8">
    <location>
        <begin position="333"/>
        <end position="353"/>
    </location>
</feature>
<feature type="transmembrane region" description="Helical" evidence="8">
    <location>
        <begin position="12"/>
        <end position="36"/>
    </location>
</feature>
<dbReference type="Gene3D" id="1.20.1250.20">
    <property type="entry name" value="MFS general substrate transporter like domains"/>
    <property type="match status" value="1"/>
</dbReference>
<feature type="transmembrane region" description="Helical" evidence="8">
    <location>
        <begin position="204"/>
        <end position="224"/>
    </location>
</feature>
<keyword evidence="11" id="KW-1185">Reference proteome</keyword>
<dbReference type="KEGG" id="dal:Dalk_2314"/>
<feature type="transmembrane region" description="Helical" evidence="8">
    <location>
        <begin position="236"/>
        <end position="257"/>
    </location>
</feature>
<keyword evidence="4" id="KW-1003">Cell membrane</keyword>
<dbReference type="EMBL" id="CP001322">
    <property type="protein sequence ID" value="ACL04007.1"/>
    <property type="molecule type" value="Genomic_DNA"/>
</dbReference>
<dbReference type="InterPro" id="IPR036259">
    <property type="entry name" value="MFS_trans_sf"/>
</dbReference>
<feature type="domain" description="Major facilitator superfamily (MFS) profile" evidence="9">
    <location>
        <begin position="18"/>
        <end position="476"/>
    </location>
</feature>
<dbReference type="eggNOG" id="COG0477">
    <property type="taxonomic scope" value="Bacteria"/>
</dbReference>
<feature type="transmembrane region" description="Helical" evidence="8">
    <location>
        <begin position="308"/>
        <end position="326"/>
    </location>
</feature>
<proteinExistence type="inferred from homology"/>
<protein>
    <submittedName>
        <fullName evidence="10">Drug resistance transporter, EmrB/QacA subfamily</fullName>
    </submittedName>
</protein>
<evidence type="ECO:0000313" key="10">
    <source>
        <dbReference type="EMBL" id="ACL04007.1"/>
    </source>
</evidence>
<feature type="transmembrane region" description="Helical" evidence="8">
    <location>
        <begin position="114"/>
        <end position="131"/>
    </location>
</feature>
<dbReference type="NCBIfam" id="TIGR00711">
    <property type="entry name" value="efflux_EmrB"/>
    <property type="match status" value="1"/>
</dbReference>
<evidence type="ECO:0000256" key="7">
    <source>
        <dbReference type="ARBA" id="ARBA00023136"/>
    </source>
</evidence>
<keyword evidence="7 8" id="KW-0472">Membrane</keyword>
<dbReference type="Gene3D" id="1.20.1720.10">
    <property type="entry name" value="Multidrug resistance protein D"/>
    <property type="match status" value="1"/>
</dbReference>
<dbReference type="PRINTS" id="PR01036">
    <property type="entry name" value="TCRTETB"/>
</dbReference>
<reference evidence="10 11" key="1">
    <citation type="journal article" date="2012" name="Environ. Microbiol.">
        <title>The genome sequence of Desulfatibacillum alkenivorans AK-01: a blueprint for anaerobic alkane oxidation.</title>
        <authorList>
            <person name="Callaghan A.V."/>
            <person name="Morris B.E."/>
            <person name="Pereira I.A."/>
            <person name="McInerney M.J."/>
            <person name="Austin R.N."/>
            <person name="Groves J.T."/>
            <person name="Kukor J.J."/>
            <person name="Suflita J.M."/>
            <person name="Young L.Y."/>
            <person name="Zylstra G.J."/>
            <person name="Wawrik B."/>
        </authorList>
    </citation>
    <scope>NUCLEOTIDE SEQUENCE [LARGE SCALE GENOMIC DNA]</scope>
    <source>
        <strain evidence="10 11">AK-01</strain>
    </source>
</reference>
<feature type="transmembrane region" description="Helical" evidence="8">
    <location>
        <begin position="269"/>
        <end position="296"/>
    </location>
</feature>
<dbReference type="InterPro" id="IPR011701">
    <property type="entry name" value="MFS"/>
</dbReference>
<feature type="transmembrane region" description="Helical" evidence="8">
    <location>
        <begin position="88"/>
        <end position="108"/>
    </location>
</feature>
<feature type="transmembrane region" description="Helical" evidence="8">
    <location>
        <begin position="170"/>
        <end position="192"/>
    </location>
</feature>
<name>B8FIL7_DESAL</name>
<evidence type="ECO:0000256" key="2">
    <source>
        <dbReference type="ARBA" id="ARBA00008537"/>
    </source>
</evidence>
<evidence type="ECO:0000256" key="1">
    <source>
        <dbReference type="ARBA" id="ARBA00004651"/>
    </source>
</evidence>
<sequence length="479" mass="50836">MHKCSSMKTDSAIGKWFVFGIVGVGIFMSTLDGSIVNIALPSILKSYGVSLSTIRWVPLVYLLTISCLLLSFGRFSDMIGRRRVYTRGLFVFSLGSLLCGLAGSAGVLITARSLQGMGAAMIMSCTPALIADNFPPEERGMAMGMIGAVVASGLTVGPALGGLILEHFSWHWIFFINLPVGLGAIIAANRVLKESQASGPRESFDWIGALLLALVFGSFTLAISMGKEMGWTSVPIVGLIAAFAVGAVFFIFVEVKAPHPLVDLELFRIRLFACALCAAVTLFISLFCLIFLMPFYLKYPGGFSDAGAGGMLVVPFLFMLVGAPLFGAMSDRLGSRLLCTLGMLMLSASFFSFMFMEPTTDIFPIFWRLALAGFGTSLFTSPNNAAAITAVPVNRRGIASALIATARNMGMVMGIAMASTVFTAVYVSIYPGATLDSYSAEHMEGFMAAFHQAMMCGGFAALTGAVLAALRGKGTVSEE</sequence>
<feature type="transmembrane region" description="Helical" evidence="8">
    <location>
        <begin position="56"/>
        <end position="76"/>
    </location>
</feature>
<gene>
    <name evidence="10" type="ordered locus">Dalk_2314</name>
</gene>
<dbReference type="GO" id="GO:0005886">
    <property type="term" value="C:plasma membrane"/>
    <property type="evidence" value="ECO:0007669"/>
    <property type="project" value="UniProtKB-SubCell"/>
</dbReference>
<evidence type="ECO:0000256" key="3">
    <source>
        <dbReference type="ARBA" id="ARBA00022448"/>
    </source>
</evidence>
<evidence type="ECO:0000256" key="8">
    <source>
        <dbReference type="SAM" id="Phobius"/>
    </source>
</evidence>
<comment type="similarity">
    <text evidence="2">Belongs to the major facilitator superfamily. EmrB family.</text>
</comment>
<evidence type="ECO:0000313" key="11">
    <source>
        <dbReference type="Proteomes" id="UP000000739"/>
    </source>
</evidence>
<comment type="subcellular location">
    <subcellularLocation>
        <location evidence="1">Cell membrane</location>
        <topology evidence="1">Multi-pass membrane protein</topology>
    </subcellularLocation>
</comment>
<organism evidence="10 11">
    <name type="scientific">Desulfatibacillum aliphaticivorans</name>
    <dbReference type="NCBI Taxonomy" id="218208"/>
    <lineage>
        <taxon>Bacteria</taxon>
        <taxon>Pseudomonadati</taxon>
        <taxon>Thermodesulfobacteriota</taxon>
        <taxon>Desulfobacteria</taxon>
        <taxon>Desulfobacterales</taxon>
        <taxon>Desulfatibacillaceae</taxon>
        <taxon>Desulfatibacillum</taxon>
    </lineage>
</organism>
<dbReference type="AlphaFoldDB" id="B8FIL7"/>
<evidence type="ECO:0000256" key="4">
    <source>
        <dbReference type="ARBA" id="ARBA00022475"/>
    </source>
</evidence>
<evidence type="ECO:0000259" key="9">
    <source>
        <dbReference type="PROSITE" id="PS50850"/>
    </source>
</evidence>
<dbReference type="CDD" id="cd17321">
    <property type="entry name" value="MFS_MMR_MDR_like"/>
    <property type="match status" value="1"/>
</dbReference>
<dbReference type="SUPFAM" id="SSF103473">
    <property type="entry name" value="MFS general substrate transporter"/>
    <property type="match status" value="1"/>
</dbReference>
<dbReference type="InterPro" id="IPR004638">
    <property type="entry name" value="EmrB-like"/>
</dbReference>
<dbReference type="PANTHER" id="PTHR42718:SF9">
    <property type="entry name" value="MAJOR FACILITATOR SUPERFAMILY MULTIDRUG TRANSPORTER MFSC"/>
    <property type="match status" value="1"/>
</dbReference>
<dbReference type="GO" id="GO:0022857">
    <property type="term" value="F:transmembrane transporter activity"/>
    <property type="evidence" value="ECO:0007669"/>
    <property type="project" value="InterPro"/>
</dbReference>